<feature type="transmembrane region" description="Helical" evidence="7">
    <location>
        <begin position="223"/>
        <end position="243"/>
    </location>
</feature>
<evidence type="ECO:0000256" key="6">
    <source>
        <dbReference type="ARBA" id="ARBA00023136"/>
    </source>
</evidence>
<evidence type="ECO:0000256" key="1">
    <source>
        <dbReference type="ARBA" id="ARBA00004651"/>
    </source>
</evidence>
<comment type="subcellular location">
    <subcellularLocation>
        <location evidence="1 7">Cell membrane</location>
        <topology evidence="1 7">Multi-pass membrane protein</topology>
    </subcellularLocation>
</comment>
<accession>A0A8J3IGI1</accession>
<dbReference type="Proteomes" id="UP000597444">
    <property type="component" value="Unassembled WGS sequence"/>
</dbReference>
<feature type="transmembrane region" description="Helical" evidence="7">
    <location>
        <begin position="89"/>
        <end position="110"/>
    </location>
</feature>
<comment type="caution">
    <text evidence="9">The sequence shown here is derived from an EMBL/GenBank/DDBJ whole genome shotgun (WGS) entry which is preliminary data.</text>
</comment>
<keyword evidence="4 7" id="KW-0812">Transmembrane</keyword>
<keyword evidence="3" id="KW-1003">Cell membrane</keyword>
<dbReference type="AlphaFoldDB" id="A0A8J3IGI1"/>
<dbReference type="SUPFAM" id="SSF160964">
    <property type="entry name" value="MalF N-terminal region-like"/>
    <property type="match status" value="1"/>
</dbReference>
<dbReference type="InterPro" id="IPR000515">
    <property type="entry name" value="MetI-like"/>
</dbReference>
<keyword evidence="5 7" id="KW-1133">Transmembrane helix</keyword>
<evidence type="ECO:0000256" key="7">
    <source>
        <dbReference type="RuleBase" id="RU363032"/>
    </source>
</evidence>
<comment type="similarity">
    <text evidence="7">Belongs to the binding-protein-dependent transport system permease family.</text>
</comment>
<dbReference type="GO" id="GO:0055085">
    <property type="term" value="P:transmembrane transport"/>
    <property type="evidence" value="ECO:0007669"/>
    <property type="project" value="InterPro"/>
</dbReference>
<evidence type="ECO:0000256" key="4">
    <source>
        <dbReference type="ARBA" id="ARBA00022692"/>
    </source>
</evidence>
<keyword evidence="6 7" id="KW-0472">Membrane</keyword>
<evidence type="ECO:0000313" key="9">
    <source>
        <dbReference type="EMBL" id="GHO94166.1"/>
    </source>
</evidence>
<keyword evidence="10" id="KW-1185">Reference proteome</keyword>
<dbReference type="InterPro" id="IPR051393">
    <property type="entry name" value="ABC_transporter_permease"/>
</dbReference>
<dbReference type="EMBL" id="BNJK01000001">
    <property type="protein sequence ID" value="GHO94166.1"/>
    <property type="molecule type" value="Genomic_DNA"/>
</dbReference>
<proteinExistence type="inferred from homology"/>
<feature type="transmembrane region" description="Helical" evidence="7">
    <location>
        <begin position="174"/>
        <end position="194"/>
    </location>
</feature>
<dbReference type="PANTHER" id="PTHR30193">
    <property type="entry name" value="ABC TRANSPORTER PERMEASE PROTEIN"/>
    <property type="match status" value="1"/>
</dbReference>
<dbReference type="RefSeq" id="WP_236064945.1">
    <property type="nucleotide sequence ID" value="NZ_BNJK01000001.1"/>
</dbReference>
<organism evidence="9 10">
    <name type="scientific">Reticulibacter mediterranei</name>
    <dbReference type="NCBI Taxonomy" id="2778369"/>
    <lineage>
        <taxon>Bacteria</taxon>
        <taxon>Bacillati</taxon>
        <taxon>Chloroflexota</taxon>
        <taxon>Ktedonobacteria</taxon>
        <taxon>Ktedonobacterales</taxon>
        <taxon>Reticulibacteraceae</taxon>
        <taxon>Reticulibacter</taxon>
    </lineage>
</organism>
<protein>
    <submittedName>
        <fullName evidence="9">Binding-protein-dependent transport system inner membrane protein</fullName>
    </submittedName>
</protein>
<dbReference type="InterPro" id="IPR035906">
    <property type="entry name" value="MetI-like_sf"/>
</dbReference>
<evidence type="ECO:0000259" key="8">
    <source>
        <dbReference type="PROSITE" id="PS50928"/>
    </source>
</evidence>
<reference evidence="9" key="1">
    <citation type="submission" date="2020-10" db="EMBL/GenBank/DDBJ databases">
        <title>Taxonomic study of unclassified bacteria belonging to the class Ktedonobacteria.</title>
        <authorList>
            <person name="Yabe S."/>
            <person name="Wang C.M."/>
            <person name="Zheng Y."/>
            <person name="Sakai Y."/>
            <person name="Cavaletti L."/>
            <person name="Monciardini P."/>
            <person name="Donadio S."/>
        </authorList>
    </citation>
    <scope>NUCLEOTIDE SEQUENCE</scope>
    <source>
        <strain evidence="9">ID150040</strain>
    </source>
</reference>
<dbReference type="PROSITE" id="PS50928">
    <property type="entry name" value="ABC_TM1"/>
    <property type="match status" value="1"/>
</dbReference>
<name>A0A8J3IGI1_9CHLR</name>
<dbReference type="Pfam" id="PF00528">
    <property type="entry name" value="BPD_transp_1"/>
    <property type="match status" value="1"/>
</dbReference>
<evidence type="ECO:0000256" key="2">
    <source>
        <dbReference type="ARBA" id="ARBA00022448"/>
    </source>
</evidence>
<gene>
    <name evidence="9" type="ORF">KSF_042140</name>
</gene>
<evidence type="ECO:0000256" key="5">
    <source>
        <dbReference type="ARBA" id="ARBA00022989"/>
    </source>
</evidence>
<dbReference type="PANTHER" id="PTHR30193:SF1">
    <property type="entry name" value="ABC TRANSPORTER PERMEASE PROTEIN YESP-RELATED"/>
    <property type="match status" value="1"/>
</dbReference>
<dbReference type="SUPFAM" id="SSF161098">
    <property type="entry name" value="MetI-like"/>
    <property type="match status" value="1"/>
</dbReference>
<dbReference type="Gene3D" id="1.10.3720.10">
    <property type="entry name" value="MetI-like"/>
    <property type="match status" value="1"/>
</dbReference>
<sequence>MTTVSSTQMSRTSQPRRSSRARRNFLWGLFFTSPAIIGLLLFVAYPVLASLYYSFTSYSFFGDFKWIGLVNYVDLISDDNWWMSLGNTVYILIFSVPLGIILALALALLLNIKTRIQAIYRTIFYIPSIMPIVAASVVWSYVMNPQYGILNNMLRAVGVDGPGWLSSIYWSKPAFILISLWGVGNLMIILLAGLQDVPRDLHDAAQVDGANVWERFFHVTLPFLSPHLLFALVTGLIAGFQYFTPVYVLTNGNGDPAGSALIAPLYLYQNAFRYFKVGYASAIAWVLFIIIVICTALVFRFVGKRVYYGGA</sequence>
<keyword evidence="2 7" id="KW-0813">Transport</keyword>
<dbReference type="GO" id="GO:0005886">
    <property type="term" value="C:plasma membrane"/>
    <property type="evidence" value="ECO:0007669"/>
    <property type="project" value="UniProtKB-SubCell"/>
</dbReference>
<feature type="transmembrane region" description="Helical" evidence="7">
    <location>
        <begin position="25"/>
        <end position="48"/>
    </location>
</feature>
<dbReference type="CDD" id="cd06261">
    <property type="entry name" value="TM_PBP2"/>
    <property type="match status" value="1"/>
</dbReference>
<feature type="transmembrane region" description="Helical" evidence="7">
    <location>
        <begin position="122"/>
        <end position="142"/>
    </location>
</feature>
<evidence type="ECO:0000313" key="10">
    <source>
        <dbReference type="Proteomes" id="UP000597444"/>
    </source>
</evidence>
<evidence type="ECO:0000256" key="3">
    <source>
        <dbReference type="ARBA" id="ARBA00022475"/>
    </source>
</evidence>
<feature type="domain" description="ABC transmembrane type-1" evidence="8">
    <location>
        <begin position="85"/>
        <end position="298"/>
    </location>
</feature>
<feature type="transmembrane region" description="Helical" evidence="7">
    <location>
        <begin position="282"/>
        <end position="302"/>
    </location>
</feature>